<reference evidence="1 2" key="1">
    <citation type="submission" date="2006-03" db="EMBL/GenBank/DDBJ databases">
        <title>Complete sequence of chromosome of Nitrobacter hamburgensis X14.</title>
        <authorList>
            <consortium name="US DOE Joint Genome Institute"/>
            <person name="Copeland A."/>
            <person name="Lucas S."/>
            <person name="Lapidus A."/>
            <person name="Barry K."/>
            <person name="Detter J.C."/>
            <person name="Glavina del Rio T."/>
            <person name="Hammon N."/>
            <person name="Israni S."/>
            <person name="Dalin E."/>
            <person name="Tice H."/>
            <person name="Pitluck S."/>
            <person name="Chain P."/>
            <person name="Malfatti S."/>
            <person name="Shin M."/>
            <person name="Vergez L."/>
            <person name="Schmutz J."/>
            <person name="Larimer F."/>
            <person name="Land M."/>
            <person name="Hauser L."/>
            <person name="Kyrpides N."/>
            <person name="Ivanova N."/>
            <person name="Ward B."/>
            <person name="Arp D."/>
            <person name="Klotz M."/>
            <person name="Stein L."/>
            <person name="O'Mullan G."/>
            <person name="Starkenburg S."/>
            <person name="Sayavedra L."/>
            <person name="Poret-Peterson A.T."/>
            <person name="Gentry M.E."/>
            <person name="Bruce D."/>
            <person name="Richardson P."/>
        </authorList>
    </citation>
    <scope>NUCLEOTIDE SEQUENCE [LARGE SCALE GENOMIC DNA]</scope>
    <source>
        <strain evidence="2">DSM 10229 / NCIMB 13809 / X14</strain>
    </source>
</reference>
<evidence type="ECO:0000313" key="1">
    <source>
        <dbReference type="EMBL" id="ABE64496.1"/>
    </source>
</evidence>
<dbReference type="InterPro" id="IPR003615">
    <property type="entry name" value="HNH_nuc"/>
</dbReference>
<dbReference type="EMBL" id="CP000319">
    <property type="protein sequence ID" value="ABE64496.1"/>
    <property type="molecule type" value="Genomic_DNA"/>
</dbReference>
<dbReference type="Gene3D" id="1.10.30.50">
    <property type="match status" value="1"/>
</dbReference>
<dbReference type="EC" id="3.5.4.25" evidence="1"/>
<protein>
    <submittedName>
        <fullName evidence="1">GTP cyclohydrolase II</fullName>
        <ecNumber evidence="1">3.5.4.25</ecNumber>
    </submittedName>
</protein>
<dbReference type="HOGENOM" id="CLU_2155675_0_0_5"/>
<gene>
    <name evidence="1" type="ordered locus">Nham_3776</name>
</gene>
<sequence length="111" mass="13021">MELLDMNYHDYIMSRRWRENPARLAELEASGFRCRLCNNDGTAGRLEVHHRTYKNLGNEQVGDLTTLCRGCHRLVTDHQRRLRYAGALPKVFDVRLALEHPAPLFDPTFRR</sequence>
<dbReference type="Proteomes" id="UP000001953">
    <property type="component" value="Chromosome"/>
</dbReference>
<keyword evidence="2" id="KW-1185">Reference proteome</keyword>
<dbReference type="eggNOG" id="ENOG50301BC">
    <property type="taxonomic scope" value="Bacteria"/>
</dbReference>
<evidence type="ECO:0000313" key="2">
    <source>
        <dbReference type="Proteomes" id="UP000001953"/>
    </source>
</evidence>
<dbReference type="GO" id="GO:0003935">
    <property type="term" value="F:GTP cyclohydrolase II activity"/>
    <property type="evidence" value="ECO:0007669"/>
    <property type="project" value="UniProtKB-EC"/>
</dbReference>
<keyword evidence="1" id="KW-0378">Hydrolase</keyword>
<dbReference type="KEGG" id="nha:Nham_3776"/>
<dbReference type="CDD" id="cd00085">
    <property type="entry name" value="HNHc"/>
    <property type="match status" value="1"/>
</dbReference>
<organism evidence="1 2">
    <name type="scientific">Nitrobacter hamburgensis (strain DSM 10229 / NCIMB 13809 / X14)</name>
    <dbReference type="NCBI Taxonomy" id="323097"/>
    <lineage>
        <taxon>Bacteria</taxon>
        <taxon>Pseudomonadati</taxon>
        <taxon>Pseudomonadota</taxon>
        <taxon>Alphaproteobacteria</taxon>
        <taxon>Hyphomicrobiales</taxon>
        <taxon>Nitrobacteraceae</taxon>
        <taxon>Nitrobacter</taxon>
    </lineage>
</organism>
<proteinExistence type="predicted"/>
<dbReference type="STRING" id="323097.Nham_3776"/>
<name>Q1QH01_NITHX</name>
<accession>Q1QH01</accession>
<dbReference type="AlphaFoldDB" id="Q1QH01"/>